<accession>A0A942T4Y7</accession>
<evidence type="ECO:0000256" key="1">
    <source>
        <dbReference type="SAM" id="SignalP"/>
    </source>
</evidence>
<organism evidence="2">
    <name type="scientific">Neobacillus citreus</name>
    <dbReference type="NCBI Taxonomy" id="2833578"/>
    <lineage>
        <taxon>Bacteria</taxon>
        <taxon>Bacillati</taxon>
        <taxon>Bacillota</taxon>
        <taxon>Bacilli</taxon>
        <taxon>Bacillales</taxon>
        <taxon>Bacillaceae</taxon>
        <taxon>Neobacillus</taxon>
    </lineage>
</organism>
<feature type="chain" id="PRO_5044697278" evidence="1">
    <location>
        <begin position="25"/>
        <end position="88"/>
    </location>
</feature>
<dbReference type="EMBL" id="JAGYPE010000007">
    <property type="protein sequence ID" value="MBS4186374.1"/>
    <property type="molecule type" value="Genomic_DNA"/>
</dbReference>
<feature type="signal peptide" evidence="1">
    <location>
        <begin position="1"/>
        <end position="24"/>
    </location>
</feature>
<comment type="caution">
    <text evidence="2">The sequence shown here is derived from an EMBL/GenBank/DDBJ whole genome shotgun (WGS) entry which is preliminary data.</text>
</comment>
<evidence type="ECO:0000313" key="3">
    <source>
        <dbReference type="EMBL" id="MCH6264906.1"/>
    </source>
</evidence>
<dbReference type="EMBL" id="JAGYPE020000005">
    <property type="protein sequence ID" value="MCH6264906.1"/>
    <property type="molecule type" value="Genomic_DNA"/>
</dbReference>
<name>A0A942T4Y7_9BACI</name>
<protein>
    <submittedName>
        <fullName evidence="2">Uncharacterized protein</fullName>
    </submittedName>
</protein>
<gene>
    <name evidence="3" type="ORF">KHB02_005135</name>
    <name evidence="2" type="ORF">KHB02_33945</name>
</gene>
<keyword evidence="4" id="KW-1185">Reference proteome</keyword>
<dbReference type="RefSeq" id="WP_213146191.1">
    <property type="nucleotide sequence ID" value="NZ_JAGYPE020000005.1"/>
</dbReference>
<keyword evidence="1" id="KW-0732">Signal</keyword>
<proteinExistence type="predicted"/>
<evidence type="ECO:0000313" key="2">
    <source>
        <dbReference type="EMBL" id="MBS4186374.1"/>
    </source>
</evidence>
<sequence length="88" mass="9500">MKKVKRVLFLSFFVSALSATPAFAAHEHFLVTPGQTVCDIGSGQTSIDDPNHGGYHQFHEHVHLGTPGTFAFKQGGQVSVFKGTCPEN</sequence>
<reference evidence="2" key="1">
    <citation type="submission" date="2021-05" db="EMBL/GenBank/DDBJ databases">
        <title>Novel Bacillus species.</title>
        <authorList>
            <person name="Liu G."/>
        </authorList>
    </citation>
    <scope>NUCLEOTIDE SEQUENCE</scope>
    <source>
        <strain evidence="2 4">FJAT-50051</strain>
    </source>
</reference>
<dbReference type="AlphaFoldDB" id="A0A942T4Y7"/>
<evidence type="ECO:0000313" key="4">
    <source>
        <dbReference type="Proteomes" id="UP000677265"/>
    </source>
</evidence>
<dbReference type="Proteomes" id="UP000677265">
    <property type="component" value="Unassembled WGS sequence"/>
</dbReference>